<name>A0ABZ2KXP2_9BACT</name>
<gene>
    <name evidence="1" type="ORF">LVJ94_29595</name>
</gene>
<evidence type="ECO:0008006" key="3">
    <source>
        <dbReference type="Google" id="ProtNLM"/>
    </source>
</evidence>
<protein>
    <recommendedName>
        <fullName evidence="3">Histidine kinase/HSP90-like ATPase domain-containing protein</fullName>
    </recommendedName>
</protein>
<keyword evidence="2" id="KW-1185">Reference proteome</keyword>
<sequence>MRAVALEIPHLWKFVSHARAEVERALTTFTPSVRAATVMTASELIENAMKYGEEVPGLLTIHLRLQADTDRITIEVANGALTRERVHQLEERLDEIAASTNREELYMNRIRTLLENPAEKGGLGLYRIGFEGGFDLTCTFTDSIVTVTAVRGVHEHGNV</sequence>
<dbReference type="Gene3D" id="3.30.565.10">
    <property type="entry name" value="Histidine kinase-like ATPase, C-terminal domain"/>
    <property type="match status" value="1"/>
</dbReference>
<accession>A0ABZ2KXP2</accession>
<reference evidence="1" key="1">
    <citation type="submission" date="2021-12" db="EMBL/GenBank/DDBJ databases">
        <title>Discovery of the Pendulisporaceae a myxobacterial family with distinct sporulation behavior and unique specialized metabolism.</title>
        <authorList>
            <person name="Garcia R."/>
            <person name="Popoff A."/>
            <person name="Bader C.D."/>
            <person name="Loehr J."/>
            <person name="Walesch S."/>
            <person name="Walt C."/>
            <person name="Boldt J."/>
            <person name="Bunk B."/>
            <person name="Haeckl F.J.F.P.J."/>
            <person name="Gunesch A.P."/>
            <person name="Birkelbach J."/>
            <person name="Nuebel U."/>
            <person name="Pietschmann T."/>
            <person name="Bach T."/>
            <person name="Mueller R."/>
        </authorList>
    </citation>
    <scope>NUCLEOTIDE SEQUENCE</scope>
    <source>
        <strain evidence="1">MSr11367</strain>
    </source>
</reference>
<dbReference type="EMBL" id="CP089983">
    <property type="protein sequence ID" value="WXB01062.1"/>
    <property type="molecule type" value="Genomic_DNA"/>
</dbReference>
<organism evidence="1 2">
    <name type="scientific">Pendulispora rubella</name>
    <dbReference type="NCBI Taxonomy" id="2741070"/>
    <lineage>
        <taxon>Bacteria</taxon>
        <taxon>Pseudomonadati</taxon>
        <taxon>Myxococcota</taxon>
        <taxon>Myxococcia</taxon>
        <taxon>Myxococcales</taxon>
        <taxon>Sorangiineae</taxon>
        <taxon>Pendulisporaceae</taxon>
        <taxon>Pendulispora</taxon>
    </lineage>
</organism>
<dbReference type="RefSeq" id="WP_394830669.1">
    <property type="nucleotide sequence ID" value="NZ_CP089929.1"/>
</dbReference>
<evidence type="ECO:0000313" key="1">
    <source>
        <dbReference type="EMBL" id="WXB01062.1"/>
    </source>
</evidence>
<evidence type="ECO:0000313" key="2">
    <source>
        <dbReference type="Proteomes" id="UP001374803"/>
    </source>
</evidence>
<dbReference type="Proteomes" id="UP001374803">
    <property type="component" value="Chromosome"/>
</dbReference>
<proteinExistence type="predicted"/>
<dbReference type="InterPro" id="IPR036890">
    <property type="entry name" value="HATPase_C_sf"/>
</dbReference>